<dbReference type="OrthoDB" id="485at10239"/>
<organism evidence="4 5">
    <name type="scientific">Bacillus phage TsarBomba</name>
    <dbReference type="NCBI Taxonomy" id="1690456"/>
    <lineage>
        <taxon>Viruses</taxon>
        <taxon>Duplodnaviria</taxon>
        <taxon>Heunggongvirae</taxon>
        <taxon>Uroviricota</taxon>
        <taxon>Caudoviricetes</taxon>
        <taxon>Herelleviridae</taxon>
        <taxon>Bastillevirinae</taxon>
        <taxon>Tsarbombavirus</taxon>
        <taxon>Tsarbombavirus tsarbomba</taxon>
    </lineage>
</organism>
<dbReference type="RefSeq" id="YP_009207013.1">
    <property type="nucleotide sequence ID" value="NC_028890.1"/>
</dbReference>
<dbReference type="SUPFAM" id="SSF52540">
    <property type="entry name" value="P-loop containing nucleoside triphosphate hydrolases"/>
    <property type="match status" value="1"/>
</dbReference>
<dbReference type="GO" id="GO:0005524">
    <property type="term" value="F:ATP binding"/>
    <property type="evidence" value="ECO:0007669"/>
    <property type="project" value="UniProtKB-KW"/>
</dbReference>
<dbReference type="Proteomes" id="UP000204602">
    <property type="component" value="Segment"/>
</dbReference>
<evidence type="ECO:0000313" key="4">
    <source>
        <dbReference type="EMBL" id="ALA13238.1"/>
    </source>
</evidence>
<dbReference type="KEGG" id="vg:26633461"/>
<sequence length="761" mass="85742">MWTKSRHVKNLSNYYSKVEDVGKAFEEIMSKESECVFGLELRLRSGVMGATLVTPSFLRLGEQKPGSESIVIGCMQGLTYYEGYLVEPNFLPLYGAFNGLLLNALSEMYVGEDELVELQWLFRKRYDDWRTNAIDRYTSYLEGNDYPLGSKLGRGFQDKMLKVLNKVSSFDMARPYNQEVEKKIMDEVYQFQLRVVVHSEAPEDVRKRLELILSQYDSHNALRLYKRKPKGFRQEYLSFLMTADTEGQILSRKEIASLFGGDLIIEDNVQTEVQKEEAVVPKVKTGGLISLLPEYNRPQVEIDEGIVADIAGALKRVGLVSKARVENSTITAGIRLSVVQCSIPKDKTLTQLINKAKDIQAALGVASLSIEQGDTPDTVRFTLPNKVPSVIGLRELLEAPEFHSFAKEQDLPFIVGVDEINQPIYLSLSKLVHLMIAGTTGSGKSVFMNTLILCLLSTYPPELLRFYMVDPKLVELSHYKGLPHVEHVVTDMGKAAAMLSKLTKEMDRRYSQFSENGVKNIKLYNEKMEKKMPYIVCVIDEYADLQDTNPEVEEYITRLGQKARAAGIHMVIATQRPSADILSGRIKAVIPNAISFKLNGNTDYKTVFSKGIGNTVLLGQGDGIMKIDGYPKEFQRFQGAMVSPEEKKEEQLFEDIYNYFSGISVMPVLDNIVVPEGLVDNEEVEVEYTSDNEALEILKGVIAKTGETKTSVLRKEMGIKAEKLTDLMGKLVYEGWLIKHRSKAKGYELVVDEITLARYKK</sequence>
<evidence type="ECO:0000313" key="5">
    <source>
        <dbReference type="Proteomes" id="UP000204602"/>
    </source>
</evidence>
<dbReference type="GeneID" id="26633461"/>
<dbReference type="GO" id="GO:0003677">
    <property type="term" value="F:DNA binding"/>
    <property type="evidence" value="ECO:0007669"/>
    <property type="project" value="InterPro"/>
</dbReference>
<dbReference type="PROSITE" id="PS50901">
    <property type="entry name" value="FTSK"/>
    <property type="match status" value="1"/>
</dbReference>
<dbReference type="EMBL" id="KT224359">
    <property type="protein sequence ID" value="ALA13238.1"/>
    <property type="molecule type" value="Genomic_DNA"/>
</dbReference>
<keyword evidence="5" id="KW-1185">Reference proteome</keyword>
<reference evidence="4 5" key="1">
    <citation type="journal article" date="2015" name="Genome Announc.">
        <title>Complete Genome Sequence of Bacillus cereus Group Phage TsarBomba.</title>
        <authorList>
            <person name="Erill I."/>
            <person name="Caruso S.M."/>
        </authorList>
    </citation>
    <scope>NUCLEOTIDE SEQUENCE [LARGE SCALE GENOMIC DNA]</scope>
</reference>
<protein>
    <submittedName>
        <fullName evidence="4">FtsK/SpoIIIE-like protein</fullName>
    </submittedName>
</protein>
<gene>
    <name evidence="4" type="ORF">TSARBOMBA_198</name>
</gene>
<dbReference type="SMART" id="SM00382">
    <property type="entry name" value="AAA"/>
    <property type="match status" value="1"/>
</dbReference>
<dbReference type="InterPro" id="IPR003593">
    <property type="entry name" value="AAA+_ATPase"/>
</dbReference>
<evidence type="ECO:0000256" key="1">
    <source>
        <dbReference type="ARBA" id="ARBA00022741"/>
    </source>
</evidence>
<dbReference type="Pfam" id="PF01580">
    <property type="entry name" value="FtsK_SpoIIIE"/>
    <property type="match status" value="1"/>
</dbReference>
<keyword evidence="1" id="KW-0547">Nucleotide-binding</keyword>
<accession>A0A0K2D0J0</accession>
<feature type="domain" description="FtsK" evidence="3">
    <location>
        <begin position="421"/>
        <end position="605"/>
    </location>
</feature>
<name>A0A0K2D0J0_9CAUD</name>
<proteinExistence type="predicted"/>
<dbReference type="PANTHER" id="PTHR22683:SF41">
    <property type="entry name" value="DNA TRANSLOCASE FTSK"/>
    <property type="match status" value="1"/>
</dbReference>
<dbReference type="InterPro" id="IPR027417">
    <property type="entry name" value="P-loop_NTPase"/>
</dbReference>
<dbReference type="Gene3D" id="3.40.50.300">
    <property type="entry name" value="P-loop containing nucleotide triphosphate hydrolases"/>
    <property type="match status" value="1"/>
</dbReference>
<evidence type="ECO:0000256" key="2">
    <source>
        <dbReference type="ARBA" id="ARBA00022840"/>
    </source>
</evidence>
<evidence type="ECO:0000259" key="3">
    <source>
        <dbReference type="PROSITE" id="PS50901"/>
    </source>
</evidence>
<keyword evidence="2" id="KW-0067">ATP-binding</keyword>
<dbReference type="InterPro" id="IPR050206">
    <property type="entry name" value="FtsK/SpoIIIE/SftA"/>
</dbReference>
<dbReference type="InterPro" id="IPR002543">
    <property type="entry name" value="FtsK_dom"/>
</dbReference>
<dbReference type="PANTHER" id="PTHR22683">
    <property type="entry name" value="SPORULATION PROTEIN RELATED"/>
    <property type="match status" value="1"/>
</dbReference>